<dbReference type="EMBL" id="JYDL01000018">
    <property type="protein sequence ID" value="KRX24402.1"/>
    <property type="molecule type" value="Genomic_DNA"/>
</dbReference>
<proteinExistence type="predicted"/>
<dbReference type="AlphaFoldDB" id="A0A0V0SCF1"/>
<evidence type="ECO:0000313" key="2">
    <source>
        <dbReference type="Proteomes" id="UP000054630"/>
    </source>
</evidence>
<dbReference type="Proteomes" id="UP000054630">
    <property type="component" value="Unassembled WGS sequence"/>
</dbReference>
<accession>A0A0V0SCF1</accession>
<evidence type="ECO:0000313" key="1">
    <source>
        <dbReference type="EMBL" id="KRX24402.1"/>
    </source>
</evidence>
<protein>
    <submittedName>
        <fullName evidence="1">Uncharacterized protein</fullName>
    </submittedName>
</protein>
<comment type="caution">
    <text evidence="1">The sequence shown here is derived from an EMBL/GenBank/DDBJ whole genome shotgun (WGS) entry which is preliminary data.</text>
</comment>
<keyword evidence="2" id="KW-1185">Reference proteome</keyword>
<gene>
    <name evidence="1" type="ORF">T07_10506</name>
</gene>
<organism evidence="1 2">
    <name type="scientific">Trichinella nelsoni</name>
    <dbReference type="NCBI Taxonomy" id="6336"/>
    <lineage>
        <taxon>Eukaryota</taxon>
        <taxon>Metazoa</taxon>
        <taxon>Ecdysozoa</taxon>
        <taxon>Nematoda</taxon>
        <taxon>Enoplea</taxon>
        <taxon>Dorylaimia</taxon>
        <taxon>Trichinellida</taxon>
        <taxon>Trichinellidae</taxon>
        <taxon>Trichinella</taxon>
    </lineage>
</organism>
<reference evidence="1 2" key="1">
    <citation type="submission" date="2015-01" db="EMBL/GenBank/DDBJ databases">
        <title>Evolution of Trichinella species and genotypes.</title>
        <authorList>
            <person name="Korhonen P.K."/>
            <person name="Edoardo P."/>
            <person name="Giuseppe L.R."/>
            <person name="Gasser R.B."/>
        </authorList>
    </citation>
    <scope>NUCLEOTIDE SEQUENCE [LARGE SCALE GENOMIC DNA]</scope>
    <source>
        <strain evidence="1">ISS37</strain>
    </source>
</reference>
<name>A0A0V0SCF1_9BILA</name>
<sequence>MALSMGCRQNGPKRNMSNFEAICLLLDSINKCCNRRSPFKDSPLVTFKDTVVFTNFKQSFNLVKKTFNMPVNKSNKGDAFPCRESNLGLAEYPVECGREQIRLLAIEQNSARQVLLLVFFTLTMDVKKAQILLLFSSYGLFPCHAANSPVAPGCNSCEQCSAIETTGQ</sequence>
<dbReference type="OrthoDB" id="5919747at2759"/>